<dbReference type="RefSeq" id="WP_379784839.1">
    <property type="nucleotide sequence ID" value="NZ_JBHSMU010000015.1"/>
</dbReference>
<sequence length="475" mass="49869">MKFRISWAVLALTFCIAARAQAAPPPGRDCHLPGSGATLRCHAIAVPLDPQHPNGKQLQLHVTVAPAFRQVASPDPLFVLAGGPGQAGSDIVAAHATVFQRVRATRDIVFIDQRGTGLSGKLRCPGTPIDEAANDADMRDRVARCLKALKHPLHLYTTANAAHDLERVRLALGYGKVNLFGGSYGTRLGQSYARSYPGSVRALILDGVAAPERVIPAAAADAQRALDGVFQRCAADKACAQAFPHLAAEFDALLARVNAGAVKLDFAHPRTAQPARLPLSNMLFTSTIHRSLYSPATSQRLPYLIHSAAQGNWGPFLARGSAGTDYSPEGPLALPLLVAILCAEDIPRLTPALRDADERGSFMRGNAGRIAALCPLAGVPAAAAPSATPIHAPALLLSGALDPVTPPHGAASAAKAMPKAQHLVVRQAAHGVAGLGCTPRLLREFLDQPHQQLAARCLDDIPLPAFQLGHAGTHP</sequence>
<dbReference type="InterPro" id="IPR050266">
    <property type="entry name" value="AB_hydrolase_sf"/>
</dbReference>
<dbReference type="PANTHER" id="PTHR43798">
    <property type="entry name" value="MONOACYLGLYCEROL LIPASE"/>
    <property type="match status" value="1"/>
</dbReference>
<dbReference type="InterPro" id="IPR002410">
    <property type="entry name" value="Peptidase_S33"/>
</dbReference>
<accession>A0ABW0L8P9</accession>
<protein>
    <submittedName>
        <fullName evidence="5">Alpha/beta fold hydrolase</fullName>
    </submittedName>
</protein>
<name>A0ABW0L8P9_9BURK</name>
<reference evidence="6" key="1">
    <citation type="journal article" date="2019" name="Int. J. Syst. Evol. Microbiol.">
        <title>The Global Catalogue of Microorganisms (GCM) 10K type strain sequencing project: providing services to taxonomists for standard genome sequencing and annotation.</title>
        <authorList>
            <consortium name="The Broad Institute Genomics Platform"/>
            <consortium name="The Broad Institute Genome Sequencing Center for Infectious Disease"/>
            <person name="Wu L."/>
            <person name="Ma J."/>
        </authorList>
    </citation>
    <scope>NUCLEOTIDE SEQUENCE [LARGE SCALE GENOMIC DNA]</scope>
    <source>
        <strain evidence="6">KACC 12649</strain>
    </source>
</reference>
<evidence type="ECO:0000256" key="2">
    <source>
        <dbReference type="ARBA" id="ARBA00022801"/>
    </source>
</evidence>
<gene>
    <name evidence="5" type="ORF">ACFPN5_16405</name>
</gene>
<dbReference type="PRINTS" id="PR00793">
    <property type="entry name" value="PROAMNOPTASE"/>
</dbReference>
<dbReference type="Proteomes" id="UP001596050">
    <property type="component" value="Unassembled WGS sequence"/>
</dbReference>
<evidence type="ECO:0000259" key="4">
    <source>
        <dbReference type="Pfam" id="PF00561"/>
    </source>
</evidence>
<dbReference type="GO" id="GO:0016787">
    <property type="term" value="F:hydrolase activity"/>
    <property type="evidence" value="ECO:0007669"/>
    <property type="project" value="UniProtKB-KW"/>
</dbReference>
<dbReference type="InterPro" id="IPR000073">
    <property type="entry name" value="AB_hydrolase_1"/>
</dbReference>
<evidence type="ECO:0000313" key="6">
    <source>
        <dbReference type="Proteomes" id="UP001596050"/>
    </source>
</evidence>
<keyword evidence="6" id="KW-1185">Reference proteome</keyword>
<feature type="signal peptide" evidence="3">
    <location>
        <begin position="1"/>
        <end position="22"/>
    </location>
</feature>
<organism evidence="5 6">
    <name type="scientific">Massilia niabensis</name>
    <dbReference type="NCBI Taxonomy" id="544910"/>
    <lineage>
        <taxon>Bacteria</taxon>
        <taxon>Pseudomonadati</taxon>
        <taxon>Pseudomonadota</taxon>
        <taxon>Betaproteobacteria</taxon>
        <taxon>Burkholderiales</taxon>
        <taxon>Oxalobacteraceae</taxon>
        <taxon>Telluria group</taxon>
        <taxon>Massilia</taxon>
    </lineage>
</organism>
<evidence type="ECO:0000313" key="5">
    <source>
        <dbReference type="EMBL" id="MFC5461393.1"/>
    </source>
</evidence>
<comment type="similarity">
    <text evidence="1">Belongs to the peptidase S33 family.</text>
</comment>
<evidence type="ECO:0000256" key="1">
    <source>
        <dbReference type="ARBA" id="ARBA00010088"/>
    </source>
</evidence>
<dbReference type="PANTHER" id="PTHR43798:SF27">
    <property type="entry name" value="HYDROLASE ALPHA_BETA HYDROLASE FOLD FAMILY"/>
    <property type="match status" value="1"/>
</dbReference>
<keyword evidence="3" id="KW-0732">Signal</keyword>
<evidence type="ECO:0000256" key="3">
    <source>
        <dbReference type="SAM" id="SignalP"/>
    </source>
</evidence>
<comment type="caution">
    <text evidence="5">The sequence shown here is derived from an EMBL/GenBank/DDBJ whole genome shotgun (WGS) entry which is preliminary data.</text>
</comment>
<dbReference type="EMBL" id="JBHSMU010000015">
    <property type="protein sequence ID" value="MFC5461393.1"/>
    <property type="molecule type" value="Genomic_DNA"/>
</dbReference>
<dbReference type="SUPFAM" id="SSF53474">
    <property type="entry name" value="alpha/beta-Hydrolases"/>
    <property type="match status" value="1"/>
</dbReference>
<dbReference type="InterPro" id="IPR029058">
    <property type="entry name" value="AB_hydrolase_fold"/>
</dbReference>
<dbReference type="Pfam" id="PF00561">
    <property type="entry name" value="Abhydrolase_1"/>
    <property type="match status" value="1"/>
</dbReference>
<feature type="chain" id="PRO_5046164006" evidence="3">
    <location>
        <begin position="23"/>
        <end position="475"/>
    </location>
</feature>
<feature type="domain" description="AB hydrolase-1" evidence="4">
    <location>
        <begin position="76"/>
        <end position="430"/>
    </location>
</feature>
<keyword evidence="2 5" id="KW-0378">Hydrolase</keyword>
<dbReference type="Gene3D" id="3.40.50.1820">
    <property type="entry name" value="alpha/beta hydrolase"/>
    <property type="match status" value="1"/>
</dbReference>
<proteinExistence type="inferred from homology"/>